<dbReference type="Gene3D" id="3.40.50.150">
    <property type="entry name" value="Vaccinia Virus protein VP39"/>
    <property type="match status" value="1"/>
</dbReference>
<accession>A0A6N4WBH5</accession>
<dbReference type="SUPFAM" id="SSF53335">
    <property type="entry name" value="S-adenosyl-L-methionine-dependent methyltransferases"/>
    <property type="match status" value="1"/>
</dbReference>
<gene>
    <name evidence="3" type="ORF">MANY_18780</name>
</gene>
<protein>
    <recommendedName>
        <fullName evidence="2">Methyltransferase domain-containing protein</fullName>
    </recommendedName>
</protein>
<dbReference type="Proteomes" id="UP000467249">
    <property type="component" value="Chromosome"/>
</dbReference>
<evidence type="ECO:0000313" key="3">
    <source>
        <dbReference type="EMBL" id="BBZ76541.1"/>
    </source>
</evidence>
<dbReference type="CDD" id="cd02440">
    <property type="entry name" value="AdoMet_MTases"/>
    <property type="match status" value="1"/>
</dbReference>
<evidence type="ECO:0000313" key="4">
    <source>
        <dbReference type="Proteomes" id="UP000467249"/>
    </source>
</evidence>
<name>A0A6N4WBH5_9MYCO</name>
<keyword evidence="1" id="KW-0808">Transferase</keyword>
<dbReference type="EMBL" id="AP022620">
    <property type="protein sequence ID" value="BBZ76541.1"/>
    <property type="molecule type" value="Genomic_DNA"/>
</dbReference>
<reference evidence="3 4" key="1">
    <citation type="journal article" date="2019" name="Emerg. Microbes Infect.">
        <title>Comprehensive subspecies identification of 175 nontuberculous mycobacteria species based on 7547 genomic profiles.</title>
        <authorList>
            <person name="Matsumoto Y."/>
            <person name="Kinjo T."/>
            <person name="Motooka D."/>
            <person name="Nabeya D."/>
            <person name="Jung N."/>
            <person name="Uechi K."/>
            <person name="Horii T."/>
            <person name="Iida T."/>
            <person name="Fujita J."/>
            <person name="Nakamura S."/>
        </authorList>
    </citation>
    <scope>NUCLEOTIDE SEQUENCE [LARGE SCALE GENOMIC DNA]</scope>
    <source>
        <strain evidence="3 4">JCM 30275</strain>
    </source>
</reference>
<evidence type="ECO:0000256" key="1">
    <source>
        <dbReference type="ARBA" id="ARBA00022679"/>
    </source>
</evidence>
<dbReference type="AlphaFoldDB" id="A0A6N4WBH5"/>
<dbReference type="GO" id="GO:0016740">
    <property type="term" value="F:transferase activity"/>
    <property type="evidence" value="ECO:0007669"/>
    <property type="project" value="UniProtKB-KW"/>
</dbReference>
<dbReference type="InterPro" id="IPR041698">
    <property type="entry name" value="Methyltransf_25"/>
</dbReference>
<dbReference type="Pfam" id="PF13649">
    <property type="entry name" value="Methyltransf_25"/>
    <property type="match status" value="1"/>
</dbReference>
<dbReference type="KEGG" id="many:MANY_18780"/>
<evidence type="ECO:0000259" key="2">
    <source>
        <dbReference type="Pfam" id="PF13649"/>
    </source>
</evidence>
<feature type="domain" description="Methyltransferase" evidence="2">
    <location>
        <begin position="48"/>
        <end position="142"/>
    </location>
</feature>
<sequence>MGRGKLAGMDNEHHSHWEQRYAEKPQIWSGRVNARLEEIVPQLDGDVVLDLGCGEGGDAIWFAEHGWEVVAVDVSSTALARAAKEADKRGVLSHIDFQQHDLTQTLPEGPFDLVSAQFFHSMVDMDRPAILRRAAATVAPGGTLLIVDHGGAPPWAPEEVRHHVFPSADEVVEGLALDPGQWERVRVDSVPRHATGPDGQQAELLDNVIELRRR</sequence>
<proteinExistence type="predicted"/>
<dbReference type="PANTHER" id="PTHR43861">
    <property type="entry name" value="TRANS-ACONITATE 2-METHYLTRANSFERASE-RELATED"/>
    <property type="match status" value="1"/>
</dbReference>
<keyword evidence="4" id="KW-1185">Reference proteome</keyword>
<dbReference type="InterPro" id="IPR029063">
    <property type="entry name" value="SAM-dependent_MTases_sf"/>
</dbReference>
<organism evidence="3 4">
    <name type="scientific">Mycolicibacterium anyangense</name>
    <dbReference type="NCBI Taxonomy" id="1431246"/>
    <lineage>
        <taxon>Bacteria</taxon>
        <taxon>Bacillati</taxon>
        <taxon>Actinomycetota</taxon>
        <taxon>Actinomycetes</taxon>
        <taxon>Mycobacteriales</taxon>
        <taxon>Mycobacteriaceae</taxon>
        <taxon>Mycolicibacterium</taxon>
    </lineage>
</organism>